<dbReference type="RefSeq" id="WP_251973001.1">
    <property type="nucleotide sequence ID" value="NZ_AP025730.1"/>
</dbReference>
<dbReference type="PANTHER" id="PTHR10869:SF246">
    <property type="entry name" value="TRANSMEMBRANE PROLYL 4-HYDROXYLASE"/>
    <property type="match status" value="1"/>
</dbReference>
<proteinExistence type="predicted"/>
<evidence type="ECO:0000313" key="9">
    <source>
        <dbReference type="EMBL" id="BDI04918.1"/>
    </source>
</evidence>
<protein>
    <recommendedName>
        <fullName evidence="8">Fe2OG dioxygenase domain-containing protein</fullName>
    </recommendedName>
</protein>
<dbReference type="Proteomes" id="UP001057498">
    <property type="component" value="Chromosome"/>
</dbReference>
<keyword evidence="4" id="KW-0223">Dioxygenase</keyword>
<dbReference type="Pfam" id="PF13640">
    <property type="entry name" value="2OG-FeII_Oxy_3"/>
    <property type="match status" value="1"/>
</dbReference>
<evidence type="ECO:0000313" key="10">
    <source>
        <dbReference type="Proteomes" id="UP001057498"/>
    </source>
</evidence>
<dbReference type="Gene3D" id="2.60.120.620">
    <property type="entry name" value="q2cbj1_9rhob like domain"/>
    <property type="match status" value="1"/>
</dbReference>
<organism evidence="9 10">
    <name type="scientific">Sphaerotilus microaerophilus</name>
    <dbReference type="NCBI Taxonomy" id="2914710"/>
    <lineage>
        <taxon>Bacteria</taxon>
        <taxon>Pseudomonadati</taxon>
        <taxon>Pseudomonadota</taxon>
        <taxon>Betaproteobacteria</taxon>
        <taxon>Burkholderiales</taxon>
        <taxon>Sphaerotilaceae</taxon>
        <taxon>Sphaerotilus</taxon>
    </lineage>
</organism>
<gene>
    <name evidence="9" type="ORF">CATMQ487_18880</name>
</gene>
<keyword evidence="2" id="KW-0479">Metal-binding</keyword>
<evidence type="ECO:0000256" key="2">
    <source>
        <dbReference type="ARBA" id="ARBA00022723"/>
    </source>
</evidence>
<dbReference type="InterPro" id="IPR044862">
    <property type="entry name" value="Pro_4_hyd_alph_FE2OG_OXY"/>
</dbReference>
<dbReference type="EMBL" id="AP025730">
    <property type="protein sequence ID" value="BDI04918.1"/>
    <property type="molecule type" value="Genomic_DNA"/>
</dbReference>
<keyword evidence="10" id="KW-1185">Reference proteome</keyword>
<dbReference type="InterPro" id="IPR005123">
    <property type="entry name" value="Oxoglu/Fe-dep_dioxygenase_dom"/>
</dbReference>
<feature type="region of interest" description="Disordered" evidence="7">
    <location>
        <begin position="1"/>
        <end position="31"/>
    </location>
</feature>
<keyword evidence="3" id="KW-0847">Vitamin C</keyword>
<evidence type="ECO:0000256" key="4">
    <source>
        <dbReference type="ARBA" id="ARBA00022964"/>
    </source>
</evidence>
<accession>A0ABM7YKI2</accession>
<name>A0ABM7YKI2_9BURK</name>
<feature type="domain" description="Fe2OG dioxygenase" evidence="8">
    <location>
        <begin position="196"/>
        <end position="303"/>
    </location>
</feature>
<evidence type="ECO:0000256" key="6">
    <source>
        <dbReference type="ARBA" id="ARBA00023004"/>
    </source>
</evidence>
<comment type="cofactor">
    <cofactor evidence="1">
        <name>L-ascorbate</name>
        <dbReference type="ChEBI" id="CHEBI:38290"/>
    </cofactor>
</comment>
<dbReference type="PANTHER" id="PTHR10869">
    <property type="entry name" value="PROLYL 4-HYDROXYLASE ALPHA SUBUNIT"/>
    <property type="match status" value="1"/>
</dbReference>
<keyword evidence="6" id="KW-0408">Iron</keyword>
<evidence type="ECO:0000256" key="3">
    <source>
        <dbReference type="ARBA" id="ARBA00022896"/>
    </source>
</evidence>
<sequence length="307" mass="33249">MSTQTVSSKASAKASTQPTQAAQASSAQAASPELRQWIIEQAQAGHSPESVLKAMTDAGWHEAVAVATLEDTLAGHLARQREQDALPPPSPVPEPDLRGSPSSVFAHDREVQVLLSMRDPRVVVFGGFMSHEECDALIELARPRLARSETVHNETGGSEVNEARTSHGMFFQRGESELLRRIEARIAALVNWPVENGEGVQVLNYKPGAEYKAHYDYFDPAQPGTATILKRGGQRVGTLVMYLNAVEAGGGTSFPDVQLEVAPVKGNAVFFAYDRAHPSSRSLHGGSPVVAGEKWVATKWMRQGRFD</sequence>
<evidence type="ECO:0000259" key="8">
    <source>
        <dbReference type="PROSITE" id="PS51471"/>
    </source>
</evidence>
<feature type="region of interest" description="Disordered" evidence="7">
    <location>
        <begin position="82"/>
        <end position="102"/>
    </location>
</feature>
<reference evidence="9" key="1">
    <citation type="submission" date="2022-04" db="EMBL/GenBank/DDBJ databases">
        <title>Whole genome sequence of Sphaerotilus sp. FB-5.</title>
        <authorList>
            <person name="Takeda M."/>
            <person name="Narihara S."/>
            <person name="Akimoto M."/>
            <person name="Akimoto R."/>
            <person name="Nishiyashiki S."/>
            <person name="Murakami T."/>
        </authorList>
    </citation>
    <scope>NUCLEOTIDE SEQUENCE</scope>
    <source>
        <strain evidence="9">FB-5</strain>
    </source>
</reference>
<dbReference type="SMART" id="SM00702">
    <property type="entry name" value="P4Hc"/>
    <property type="match status" value="1"/>
</dbReference>
<evidence type="ECO:0000256" key="5">
    <source>
        <dbReference type="ARBA" id="ARBA00023002"/>
    </source>
</evidence>
<dbReference type="InterPro" id="IPR045054">
    <property type="entry name" value="P4HA-like"/>
</dbReference>
<evidence type="ECO:0000256" key="7">
    <source>
        <dbReference type="SAM" id="MobiDB-lite"/>
    </source>
</evidence>
<keyword evidence="5" id="KW-0560">Oxidoreductase</keyword>
<evidence type="ECO:0000256" key="1">
    <source>
        <dbReference type="ARBA" id="ARBA00001961"/>
    </source>
</evidence>
<dbReference type="InterPro" id="IPR006620">
    <property type="entry name" value="Pro_4_hyd_alph"/>
</dbReference>
<dbReference type="PROSITE" id="PS51471">
    <property type="entry name" value="FE2OG_OXY"/>
    <property type="match status" value="1"/>
</dbReference>